<feature type="transmembrane region" description="Helical" evidence="1">
    <location>
        <begin position="12"/>
        <end position="30"/>
    </location>
</feature>
<evidence type="ECO:0000313" key="2">
    <source>
        <dbReference type="EMBL" id="MBL7527963.1"/>
    </source>
</evidence>
<organism evidence="2 3">
    <name type="scientific">Legionella bononiensis</name>
    <dbReference type="NCBI Taxonomy" id="2793102"/>
    <lineage>
        <taxon>Bacteria</taxon>
        <taxon>Pseudomonadati</taxon>
        <taxon>Pseudomonadota</taxon>
        <taxon>Gammaproteobacteria</taxon>
        <taxon>Legionellales</taxon>
        <taxon>Legionellaceae</taxon>
        <taxon>Legionella</taxon>
    </lineage>
</organism>
<evidence type="ECO:0000313" key="3">
    <source>
        <dbReference type="Proteomes" id="UP000809910"/>
    </source>
</evidence>
<name>A0ABS1WF22_9GAMM</name>
<accession>A0ABS1WF22</accession>
<feature type="transmembrane region" description="Helical" evidence="1">
    <location>
        <begin position="42"/>
        <end position="67"/>
    </location>
</feature>
<proteinExistence type="predicted"/>
<gene>
    <name evidence="2" type="ORF">I5282_15485</name>
</gene>
<reference evidence="2 3" key="1">
    <citation type="submission" date="2020-12" db="EMBL/GenBank/DDBJ databases">
        <title>WGS of Legionella: environmental sample.</title>
        <authorList>
            <person name="Cristino S."/>
            <person name="Girolamini L."/>
            <person name="Salaris S."/>
            <person name="Pascale M.R."/>
            <person name="Mazzotta M."/>
            <person name="Orsini M."/>
            <person name="Grottola A."/>
        </authorList>
    </citation>
    <scope>NUCLEOTIDE SEQUENCE [LARGE SCALE GENOMIC DNA]</scope>
    <source>
        <strain evidence="2 3">30cs62</strain>
    </source>
</reference>
<dbReference type="EMBL" id="JADWVN010000027">
    <property type="protein sequence ID" value="MBL7527963.1"/>
    <property type="molecule type" value="Genomic_DNA"/>
</dbReference>
<keyword evidence="1" id="KW-0812">Transmembrane</keyword>
<sequence>MTTLLSNHSLLIILGFAFFMGIILIILAKGSSGHKMKFITHLGFYLSLAAALIFAIVLFIDVFPLILK</sequence>
<comment type="caution">
    <text evidence="2">The sequence shown here is derived from an EMBL/GenBank/DDBJ whole genome shotgun (WGS) entry which is preliminary data.</text>
</comment>
<keyword evidence="1" id="KW-0472">Membrane</keyword>
<keyword evidence="3" id="KW-1185">Reference proteome</keyword>
<dbReference type="Proteomes" id="UP000809910">
    <property type="component" value="Unassembled WGS sequence"/>
</dbReference>
<evidence type="ECO:0000256" key="1">
    <source>
        <dbReference type="SAM" id="Phobius"/>
    </source>
</evidence>
<evidence type="ECO:0008006" key="4">
    <source>
        <dbReference type="Google" id="ProtNLM"/>
    </source>
</evidence>
<keyword evidence="1" id="KW-1133">Transmembrane helix</keyword>
<protein>
    <recommendedName>
        <fullName evidence="4">Transmembrane protein</fullName>
    </recommendedName>
</protein>
<dbReference type="RefSeq" id="WP_021460623.1">
    <property type="nucleotide sequence ID" value="NZ_JADOBG010000002.1"/>
</dbReference>